<protein>
    <submittedName>
        <fullName evidence="2">Protein NEDD1-like</fullName>
    </submittedName>
</protein>
<dbReference type="SMART" id="SM00320">
    <property type="entry name" value="WD40"/>
    <property type="match status" value="3"/>
</dbReference>
<dbReference type="PROSITE" id="PS50082">
    <property type="entry name" value="WD_REPEATS_2"/>
    <property type="match status" value="1"/>
</dbReference>
<keyword evidence="1" id="KW-0853">WD repeat</keyword>
<dbReference type="InterPro" id="IPR015943">
    <property type="entry name" value="WD40/YVTN_repeat-like_dom_sf"/>
</dbReference>
<dbReference type="GO" id="GO:0005813">
    <property type="term" value="C:centrosome"/>
    <property type="evidence" value="ECO:0007669"/>
    <property type="project" value="TreeGrafter"/>
</dbReference>
<accession>A0A6P7GRQ1</accession>
<dbReference type="GO" id="GO:0000278">
    <property type="term" value="P:mitotic cell cycle"/>
    <property type="evidence" value="ECO:0007669"/>
    <property type="project" value="TreeGrafter"/>
</dbReference>
<proteinExistence type="predicted"/>
<dbReference type="GO" id="GO:0043015">
    <property type="term" value="F:gamma-tubulin binding"/>
    <property type="evidence" value="ECO:0007669"/>
    <property type="project" value="TreeGrafter"/>
</dbReference>
<evidence type="ECO:0000256" key="1">
    <source>
        <dbReference type="PROSITE-ProRule" id="PRU00221"/>
    </source>
</evidence>
<dbReference type="GO" id="GO:0005737">
    <property type="term" value="C:cytoplasm"/>
    <property type="evidence" value="ECO:0007669"/>
    <property type="project" value="TreeGrafter"/>
</dbReference>
<dbReference type="Pfam" id="PF00400">
    <property type="entry name" value="WD40"/>
    <property type="match status" value="2"/>
</dbReference>
<dbReference type="InterPro" id="IPR036322">
    <property type="entry name" value="WD40_repeat_dom_sf"/>
</dbReference>
<reference evidence="2" key="1">
    <citation type="submission" date="2025-08" db="UniProtKB">
        <authorList>
            <consortium name="RefSeq"/>
        </authorList>
    </citation>
    <scope>IDENTIFICATION</scope>
    <source>
        <tissue evidence="2">Whole insect</tissue>
    </source>
</reference>
<dbReference type="GO" id="GO:0005814">
    <property type="term" value="C:centriole"/>
    <property type="evidence" value="ECO:0007669"/>
    <property type="project" value="TreeGrafter"/>
</dbReference>
<dbReference type="GO" id="GO:0007020">
    <property type="term" value="P:microtubule nucleation"/>
    <property type="evidence" value="ECO:0007669"/>
    <property type="project" value="TreeGrafter"/>
</dbReference>
<sequence length="371" mass="42518">MDSDFGDQSYAIQDLYEAENDPEEKFKQDIMKLIKTNMDNLEAQLNEHCTKFQNFMISEFDSIQNAMNRWDVFNMGDNTEIVQALNSLFILYDTKNRSILKKLGELDSPIRSVDFNSVDEQLAISTDKSLNLFTDRDSENNFVKIANYSEKCSYMKFHPNLPNILGLAFGNGIVTLKDIETGENLISLEKHSAPITGINFTANQKTVITTGLDKKICIYDFVSGECVFCMNIHQSVTSSDISLDDICIAAGLDDRCISLYDIRDPLKPFMYTNAHNCPVNKVSFEKSPVFIEHLRVIDDLYEAENDPEEKFKQDIMKMIKTNMDNLQAQLNEHCTKFQNFMISEFDSIQNAMNRWDVFNMGDNTEIVQALN</sequence>
<dbReference type="InParanoid" id="A0A6P7GRQ1"/>
<dbReference type="Gene3D" id="2.130.10.10">
    <property type="entry name" value="YVTN repeat-like/Quinoprotein amine dehydrogenase"/>
    <property type="match status" value="1"/>
</dbReference>
<organism evidence="2">
    <name type="scientific">Diabrotica virgifera virgifera</name>
    <name type="common">western corn rootworm</name>
    <dbReference type="NCBI Taxonomy" id="50390"/>
    <lineage>
        <taxon>Eukaryota</taxon>
        <taxon>Metazoa</taxon>
        <taxon>Ecdysozoa</taxon>
        <taxon>Arthropoda</taxon>
        <taxon>Hexapoda</taxon>
        <taxon>Insecta</taxon>
        <taxon>Pterygota</taxon>
        <taxon>Neoptera</taxon>
        <taxon>Endopterygota</taxon>
        <taxon>Coleoptera</taxon>
        <taxon>Polyphaga</taxon>
        <taxon>Cucujiformia</taxon>
        <taxon>Chrysomeloidea</taxon>
        <taxon>Chrysomelidae</taxon>
        <taxon>Galerucinae</taxon>
        <taxon>Diabroticina</taxon>
        <taxon>Diabroticites</taxon>
        <taxon>Diabrotica</taxon>
    </lineage>
</organism>
<dbReference type="InterPro" id="IPR001680">
    <property type="entry name" value="WD40_rpt"/>
</dbReference>
<dbReference type="PANTHER" id="PTHR44414">
    <property type="entry name" value="PROTEIN NEDD1"/>
    <property type="match status" value="1"/>
</dbReference>
<dbReference type="RefSeq" id="XP_028152521.1">
    <property type="nucleotide sequence ID" value="XM_028296720.1"/>
</dbReference>
<dbReference type="GO" id="GO:0036064">
    <property type="term" value="C:ciliary basal body"/>
    <property type="evidence" value="ECO:0007669"/>
    <property type="project" value="TreeGrafter"/>
</dbReference>
<gene>
    <name evidence="2" type="primary">LOC114345904</name>
</gene>
<dbReference type="AlphaFoldDB" id="A0A6P7GRQ1"/>
<feature type="repeat" description="WD" evidence="1">
    <location>
        <begin position="188"/>
        <end position="229"/>
    </location>
</feature>
<dbReference type="InterPro" id="IPR052818">
    <property type="entry name" value="NEDD1_Spindle_Assembly"/>
</dbReference>
<dbReference type="GO" id="GO:0000922">
    <property type="term" value="C:spindle pole"/>
    <property type="evidence" value="ECO:0007669"/>
    <property type="project" value="TreeGrafter"/>
</dbReference>
<evidence type="ECO:0000313" key="2">
    <source>
        <dbReference type="RefSeq" id="XP_028152521.1"/>
    </source>
</evidence>
<dbReference type="SUPFAM" id="SSF50978">
    <property type="entry name" value="WD40 repeat-like"/>
    <property type="match status" value="1"/>
</dbReference>
<dbReference type="PANTHER" id="PTHR44414:SF1">
    <property type="entry name" value="PROTEIN NEDD1"/>
    <property type="match status" value="1"/>
</dbReference>
<name>A0A6P7GRQ1_DIAVI</name>